<dbReference type="Proteomes" id="UP001415857">
    <property type="component" value="Unassembled WGS sequence"/>
</dbReference>
<dbReference type="PANTHER" id="PTHR16557">
    <property type="entry name" value="ALKYLATED DNA REPAIR PROTEIN ALKB-RELATED"/>
    <property type="match status" value="1"/>
</dbReference>
<dbReference type="SUPFAM" id="SSF51197">
    <property type="entry name" value="Clavaminate synthase-like"/>
    <property type="match status" value="1"/>
</dbReference>
<dbReference type="GO" id="GO:0035516">
    <property type="term" value="F:broad specificity oxidative DNA demethylase activity"/>
    <property type="evidence" value="ECO:0007669"/>
    <property type="project" value="TreeGrafter"/>
</dbReference>
<evidence type="ECO:0000256" key="5">
    <source>
        <dbReference type="ARBA" id="ARBA00023004"/>
    </source>
</evidence>
<organism evidence="8 9">
    <name type="scientific">Liquidambar formosana</name>
    <name type="common">Formosan gum</name>
    <dbReference type="NCBI Taxonomy" id="63359"/>
    <lineage>
        <taxon>Eukaryota</taxon>
        <taxon>Viridiplantae</taxon>
        <taxon>Streptophyta</taxon>
        <taxon>Embryophyta</taxon>
        <taxon>Tracheophyta</taxon>
        <taxon>Spermatophyta</taxon>
        <taxon>Magnoliopsida</taxon>
        <taxon>eudicotyledons</taxon>
        <taxon>Gunneridae</taxon>
        <taxon>Pentapetalae</taxon>
        <taxon>Saxifragales</taxon>
        <taxon>Altingiaceae</taxon>
        <taxon>Liquidambar</taxon>
    </lineage>
</organism>
<evidence type="ECO:0000256" key="4">
    <source>
        <dbReference type="ARBA" id="ARBA00023002"/>
    </source>
</evidence>
<evidence type="ECO:0000313" key="8">
    <source>
        <dbReference type="EMBL" id="KAK9276091.1"/>
    </source>
</evidence>
<accession>A0AAP0RFV9</accession>
<dbReference type="InterPro" id="IPR027450">
    <property type="entry name" value="AlkB-like"/>
</dbReference>
<dbReference type="InterPro" id="IPR037151">
    <property type="entry name" value="AlkB-like_sf"/>
</dbReference>
<dbReference type="PANTHER" id="PTHR16557:SF11">
    <property type="entry name" value="ALPHA-KETOGLUTARATE-DEPENDENT DIOXYGENASE ALKB"/>
    <property type="match status" value="1"/>
</dbReference>
<gene>
    <name evidence="8" type="ORF">L1049_005622</name>
</gene>
<proteinExistence type="inferred from homology"/>
<keyword evidence="3" id="KW-0223">Dioxygenase</keyword>
<evidence type="ECO:0000313" key="9">
    <source>
        <dbReference type="Proteomes" id="UP001415857"/>
    </source>
</evidence>
<evidence type="ECO:0000256" key="3">
    <source>
        <dbReference type="ARBA" id="ARBA00022964"/>
    </source>
</evidence>
<dbReference type="FunFam" id="2.60.120.590:FF:000020">
    <property type="entry name" value="Alpha-ketoglutarate-dependent dioxygenase alkB"/>
    <property type="match status" value="1"/>
</dbReference>
<dbReference type="EMBL" id="JBBPBK010000010">
    <property type="protein sequence ID" value="KAK9276091.1"/>
    <property type="molecule type" value="Genomic_DNA"/>
</dbReference>
<reference evidence="8 9" key="1">
    <citation type="journal article" date="2024" name="Plant J.">
        <title>Genome sequences and population genomics reveal climatic adaptation and genomic divergence between two closely related sweetgum species.</title>
        <authorList>
            <person name="Xu W.Q."/>
            <person name="Ren C.Q."/>
            <person name="Zhang X.Y."/>
            <person name="Comes H.P."/>
            <person name="Liu X.H."/>
            <person name="Li Y.G."/>
            <person name="Kettle C.J."/>
            <person name="Jalonen R."/>
            <person name="Gaisberger H."/>
            <person name="Ma Y.Z."/>
            <person name="Qiu Y.X."/>
        </authorList>
    </citation>
    <scope>NUCLEOTIDE SEQUENCE [LARGE SCALE GENOMIC DNA]</scope>
    <source>
        <strain evidence="8">Hangzhou</strain>
    </source>
</reference>
<dbReference type="AlphaFoldDB" id="A0AAP0RFV9"/>
<keyword evidence="9" id="KW-1185">Reference proteome</keyword>
<protein>
    <recommendedName>
        <fullName evidence="7">Fe2OG dioxygenase domain-containing protein</fullName>
    </recommendedName>
</protein>
<dbReference type="GO" id="GO:0008198">
    <property type="term" value="F:ferrous iron binding"/>
    <property type="evidence" value="ECO:0007669"/>
    <property type="project" value="TreeGrafter"/>
</dbReference>
<dbReference type="PROSITE" id="PS51471">
    <property type="entry name" value="FE2OG_OXY"/>
    <property type="match status" value="1"/>
</dbReference>
<dbReference type="InterPro" id="IPR004574">
    <property type="entry name" value="Alkb"/>
</dbReference>
<feature type="binding site" evidence="6">
    <location>
        <position position="261"/>
    </location>
    <ligand>
        <name>Fe cation</name>
        <dbReference type="ChEBI" id="CHEBI:24875"/>
        <note>catalytic</note>
    </ligand>
</feature>
<evidence type="ECO:0000256" key="1">
    <source>
        <dbReference type="ARBA" id="ARBA00007879"/>
    </source>
</evidence>
<comment type="caution">
    <text evidence="8">The sequence shown here is derived from an EMBL/GenBank/DDBJ whole genome shotgun (WGS) entry which is preliminary data.</text>
</comment>
<name>A0AAP0RFV9_LIQFO</name>
<dbReference type="Gene3D" id="2.60.120.590">
    <property type="entry name" value="Alpha-ketoglutarate-dependent dioxygenase AlkB-like"/>
    <property type="match status" value="1"/>
</dbReference>
<comment type="similarity">
    <text evidence="1">Belongs to the alkB family.</text>
</comment>
<dbReference type="InterPro" id="IPR005123">
    <property type="entry name" value="Oxoglu/Fe-dep_dioxygenase_dom"/>
</dbReference>
<evidence type="ECO:0000256" key="6">
    <source>
        <dbReference type="PIRSR" id="PIRSR604574-2"/>
    </source>
</evidence>
<keyword evidence="4" id="KW-0560">Oxidoreductase</keyword>
<keyword evidence="2 6" id="KW-0479">Metal-binding</keyword>
<evidence type="ECO:0000259" key="7">
    <source>
        <dbReference type="PROSITE" id="PS51471"/>
    </source>
</evidence>
<feature type="binding site" evidence="6">
    <location>
        <position position="259"/>
    </location>
    <ligand>
        <name>Fe cation</name>
        <dbReference type="ChEBI" id="CHEBI:24875"/>
        <note>catalytic</note>
    </ligand>
</feature>
<comment type="cofactor">
    <cofactor evidence="6">
        <name>Fe(2+)</name>
        <dbReference type="ChEBI" id="CHEBI:29033"/>
    </cofactor>
    <text evidence="6">Binds 1 Fe(2+) ion per subunit.</text>
</comment>
<feature type="binding site" evidence="6">
    <location>
        <position position="315"/>
    </location>
    <ligand>
        <name>Fe cation</name>
        <dbReference type="ChEBI" id="CHEBI:24875"/>
        <note>catalytic</note>
    </ligand>
</feature>
<feature type="domain" description="Fe2OG dioxygenase" evidence="7">
    <location>
        <begin position="241"/>
        <end position="361"/>
    </location>
</feature>
<keyword evidence="5 6" id="KW-0408">Iron</keyword>
<dbReference type="Pfam" id="PF13532">
    <property type="entry name" value="2OG-FeII_Oxy_2"/>
    <property type="match status" value="1"/>
</dbReference>
<dbReference type="GO" id="GO:0035513">
    <property type="term" value="P:oxidative RNA demethylation"/>
    <property type="evidence" value="ECO:0007669"/>
    <property type="project" value="TreeGrafter"/>
</dbReference>
<sequence>MYGSDRVPDDSDRTAFKRAEKKYKLYYDNDSKSSKKKKQPKQVDLSEVVDFKSALASFNQNRELPPGILALCSDFNLPVFCLESRPGFYFIPGALSMEEQCRWVKESLTSFPQPPNRTNHNAIYGPIHDLFIAAKERKVLVEEESSLTGLDSGPNLCVSNVEAPGWKFLEEPVTSSKGNTCKSISASVLLRKLRWSTLGLQFDWSKRNYNVSLPHNKIPNALCQLAKRMAAPAMPMGEEFQPEAAIVNYFGIGDTLGGHLDDMEADWSKPIVSLSLGCKAIFLLGGKSRDDPPIAMFLHSGDIVLMAGEARECFHGVPRIFTDKENAEITPLESQFSHGDDACFLEYIRTSRININIRQVF</sequence>
<dbReference type="GO" id="GO:0035515">
    <property type="term" value="F:oxidative RNA demethylase activity"/>
    <property type="evidence" value="ECO:0007669"/>
    <property type="project" value="TreeGrafter"/>
</dbReference>
<dbReference type="GO" id="GO:0005737">
    <property type="term" value="C:cytoplasm"/>
    <property type="evidence" value="ECO:0007669"/>
    <property type="project" value="TreeGrafter"/>
</dbReference>
<evidence type="ECO:0000256" key="2">
    <source>
        <dbReference type="ARBA" id="ARBA00022723"/>
    </source>
</evidence>